<name>A0A1B9GAT0_9TREE</name>
<reference evidence="1" key="3">
    <citation type="submission" date="2014-01" db="EMBL/GenBank/DDBJ databases">
        <title>Evolution of pathogenesis and genome organization in the Tremellales.</title>
        <authorList>
            <person name="Cuomo C."/>
            <person name="Litvintseva A."/>
            <person name="Heitman J."/>
            <person name="Chen Y."/>
            <person name="Sun S."/>
            <person name="Springer D."/>
            <person name="Dromer F."/>
            <person name="Young S."/>
            <person name="Zeng Q."/>
            <person name="Chapman S."/>
            <person name="Gujja S."/>
            <person name="Saif S."/>
            <person name="Birren B."/>
        </authorList>
    </citation>
    <scope>NUCLEOTIDE SEQUENCE</scope>
    <source>
        <strain evidence="1">CBS 10118</strain>
    </source>
</reference>
<dbReference type="VEuPathDB" id="FungiDB:I302_02984"/>
<sequence length="119" mass="13640">MSMSNTAVATPLSPFTIPKEIALELNGLWNYAFVVQKPWDYDYPVLKRRAELIRDAKQRGIVIWSSLARATDLKTKHIIICLGAVPREKEVGLDTEHWGHVTIETYSRLVEKIEYQSLV</sequence>
<gene>
    <name evidence="1" type="ORF">I302_02984</name>
    <name evidence="2" type="ORF">I302_104276</name>
</gene>
<evidence type="ECO:0000313" key="2">
    <source>
        <dbReference type="EMBL" id="WVW82270.1"/>
    </source>
</evidence>
<proteinExistence type="predicted"/>
<dbReference type="EMBL" id="CP144542">
    <property type="protein sequence ID" value="WVW82270.1"/>
    <property type="molecule type" value="Genomic_DNA"/>
</dbReference>
<reference evidence="2" key="2">
    <citation type="submission" date="2013-07" db="EMBL/GenBank/DDBJ databases">
        <authorList>
            <consortium name="The Broad Institute Genome Sequencing Platform"/>
            <person name="Cuomo C."/>
            <person name="Litvintseva A."/>
            <person name="Chen Y."/>
            <person name="Heitman J."/>
            <person name="Sun S."/>
            <person name="Springer D."/>
            <person name="Dromer F."/>
            <person name="Young S.K."/>
            <person name="Zeng Q."/>
            <person name="Gargeya S."/>
            <person name="Fitzgerald M."/>
            <person name="Abouelleil A."/>
            <person name="Alvarado L."/>
            <person name="Berlin A.M."/>
            <person name="Chapman S.B."/>
            <person name="Dewar J."/>
            <person name="Goldberg J."/>
            <person name="Griggs A."/>
            <person name="Gujja S."/>
            <person name="Hansen M."/>
            <person name="Howarth C."/>
            <person name="Imamovic A."/>
            <person name="Larimer J."/>
            <person name="McCowan C."/>
            <person name="Murphy C."/>
            <person name="Pearson M."/>
            <person name="Priest M."/>
            <person name="Roberts A."/>
            <person name="Saif S."/>
            <person name="Shea T."/>
            <person name="Sykes S."/>
            <person name="Wortman J."/>
            <person name="Nusbaum C."/>
            <person name="Birren B."/>
        </authorList>
    </citation>
    <scope>NUCLEOTIDE SEQUENCE</scope>
    <source>
        <strain evidence="2">CBS 10118</strain>
    </source>
</reference>
<dbReference type="GeneID" id="30207383"/>
<evidence type="ECO:0000313" key="3">
    <source>
        <dbReference type="Proteomes" id="UP000092730"/>
    </source>
</evidence>
<dbReference type="AlphaFoldDB" id="A0A1B9GAT0"/>
<reference evidence="2" key="4">
    <citation type="submission" date="2024-02" db="EMBL/GenBank/DDBJ databases">
        <title>Comparative genomics of Cryptococcus and Kwoniella reveals pathogenesis evolution and contrasting modes of karyotype evolution via chromosome fusion or intercentromeric recombination.</title>
        <authorList>
            <person name="Coelho M.A."/>
            <person name="David-Palma M."/>
            <person name="Shea T."/>
            <person name="Bowers K."/>
            <person name="McGinley-Smith S."/>
            <person name="Mohammad A.W."/>
            <person name="Gnirke A."/>
            <person name="Yurkov A.M."/>
            <person name="Nowrousian M."/>
            <person name="Sun S."/>
            <person name="Cuomo C.A."/>
            <person name="Heitman J."/>
        </authorList>
    </citation>
    <scope>NUCLEOTIDE SEQUENCE</scope>
    <source>
        <strain evidence="2">CBS 10118</strain>
    </source>
</reference>
<dbReference type="KEGG" id="kbi:30207383"/>
<keyword evidence="3" id="KW-1185">Reference proteome</keyword>
<organism evidence="1">
    <name type="scientific">Kwoniella bestiolae CBS 10118</name>
    <dbReference type="NCBI Taxonomy" id="1296100"/>
    <lineage>
        <taxon>Eukaryota</taxon>
        <taxon>Fungi</taxon>
        <taxon>Dikarya</taxon>
        <taxon>Basidiomycota</taxon>
        <taxon>Agaricomycotina</taxon>
        <taxon>Tremellomycetes</taxon>
        <taxon>Tremellales</taxon>
        <taxon>Cryptococcaceae</taxon>
        <taxon>Kwoniella</taxon>
    </lineage>
</organism>
<accession>A0A1B9GAT0</accession>
<dbReference type="RefSeq" id="XP_019049203.1">
    <property type="nucleotide sequence ID" value="XM_019189641.1"/>
</dbReference>
<reference evidence="1" key="1">
    <citation type="submission" date="2013-07" db="EMBL/GenBank/DDBJ databases">
        <title>The Genome Sequence of Cryptococcus bestiolae CBS10118.</title>
        <authorList>
            <consortium name="The Broad Institute Genome Sequencing Platform"/>
            <person name="Cuomo C."/>
            <person name="Litvintseva A."/>
            <person name="Chen Y."/>
            <person name="Heitman J."/>
            <person name="Sun S."/>
            <person name="Springer D."/>
            <person name="Dromer F."/>
            <person name="Young S.K."/>
            <person name="Zeng Q."/>
            <person name="Gargeya S."/>
            <person name="Fitzgerald M."/>
            <person name="Abouelleil A."/>
            <person name="Alvarado L."/>
            <person name="Berlin A.M."/>
            <person name="Chapman S.B."/>
            <person name="Dewar J."/>
            <person name="Goldberg J."/>
            <person name="Griggs A."/>
            <person name="Gujja S."/>
            <person name="Hansen M."/>
            <person name="Howarth C."/>
            <person name="Imamovic A."/>
            <person name="Larimer J."/>
            <person name="McCowan C."/>
            <person name="Murphy C."/>
            <person name="Pearson M."/>
            <person name="Priest M."/>
            <person name="Roberts A."/>
            <person name="Saif S."/>
            <person name="Shea T."/>
            <person name="Sykes S."/>
            <person name="Wortman J."/>
            <person name="Nusbaum C."/>
            <person name="Birren B."/>
        </authorList>
    </citation>
    <scope>NUCLEOTIDE SEQUENCE [LARGE SCALE GENOMIC DNA]</scope>
    <source>
        <strain evidence="1">CBS 10118</strain>
    </source>
</reference>
<dbReference type="OrthoDB" id="10500570at2759"/>
<dbReference type="EMBL" id="KI894019">
    <property type="protein sequence ID" value="OCF28133.1"/>
    <property type="molecule type" value="Genomic_DNA"/>
</dbReference>
<dbReference type="Proteomes" id="UP000092730">
    <property type="component" value="Chromosome 2"/>
</dbReference>
<evidence type="ECO:0000313" key="1">
    <source>
        <dbReference type="EMBL" id="OCF28133.1"/>
    </source>
</evidence>
<protein>
    <submittedName>
        <fullName evidence="1">Uncharacterized protein</fullName>
    </submittedName>
</protein>